<keyword evidence="1 4" id="KW-0479">Metal-binding</keyword>
<comment type="caution">
    <text evidence="7">The sequence shown here is derived from an EMBL/GenBank/DDBJ whole genome shotgun (WGS) entry which is preliminary data.</text>
</comment>
<dbReference type="InterPro" id="IPR041367">
    <property type="entry name" value="Znf-CCCH_4"/>
</dbReference>
<feature type="compositionally biased region" description="Polar residues" evidence="5">
    <location>
        <begin position="244"/>
        <end position="261"/>
    </location>
</feature>
<dbReference type="CDD" id="cd23954">
    <property type="entry name" value="AMO1_CTD"/>
    <property type="match status" value="1"/>
</dbReference>
<evidence type="ECO:0000256" key="2">
    <source>
        <dbReference type="ARBA" id="ARBA00022771"/>
    </source>
</evidence>
<dbReference type="Pfam" id="PF18044">
    <property type="entry name" value="zf-CCCH_4"/>
    <property type="match status" value="1"/>
</dbReference>
<dbReference type="PANTHER" id="PTHR21099:SF2">
    <property type="entry name" value="SI:CH211-113E8.11"/>
    <property type="match status" value="1"/>
</dbReference>
<dbReference type="PROSITE" id="PS50103">
    <property type="entry name" value="ZF_C3H1"/>
    <property type="match status" value="1"/>
</dbReference>
<feature type="zinc finger region" description="C3H1-type" evidence="4">
    <location>
        <begin position="4"/>
        <end position="26"/>
    </location>
</feature>
<accession>A0AA38S2A6</accession>
<dbReference type="EMBL" id="JANBVO010000014">
    <property type="protein sequence ID" value="KAJ9145366.1"/>
    <property type="molecule type" value="Genomic_DNA"/>
</dbReference>
<feature type="region of interest" description="Disordered" evidence="5">
    <location>
        <begin position="427"/>
        <end position="468"/>
    </location>
</feature>
<organism evidence="7 8">
    <name type="scientific">Pleurostoma richardsiae</name>
    <dbReference type="NCBI Taxonomy" id="41990"/>
    <lineage>
        <taxon>Eukaryota</taxon>
        <taxon>Fungi</taxon>
        <taxon>Dikarya</taxon>
        <taxon>Ascomycota</taxon>
        <taxon>Pezizomycotina</taxon>
        <taxon>Sordariomycetes</taxon>
        <taxon>Sordariomycetidae</taxon>
        <taxon>Calosphaeriales</taxon>
        <taxon>Pleurostomataceae</taxon>
        <taxon>Pleurostoma</taxon>
    </lineage>
</organism>
<evidence type="ECO:0000313" key="7">
    <source>
        <dbReference type="EMBL" id="KAJ9145366.1"/>
    </source>
</evidence>
<dbReference type="GO" id="GO:0008270">
    <property type="term" value="F:zinc ion binding"/>
    <property type="evidence" value="ECO:0007669"/>
    <property type="project" value="UniProtKB-KW"/>
</dbReference>
<dbReference type="InterPro" id="IPR000571">
    <property type="entry name" value="Znf_CCCH"/>
</dbReference>
<evidence type="ECO:0000256" key="3">
    <source>
        <dbReference type="ARBA" id="ARBA00022833"/>
    </source>
</evidence>
<sequence>MAPVCKFWQQGTCRFGDNCRYEHPGANRSQNANPFSVLGGGGGGGGGGVANRGAASRAGAAEIPYHLSRESILKDLTEERPKWVLSSYGPGRDAPEQLFGGYPREQSFEEIRMHFLSGAASGNPQAAVNEIDALNSNAEQQIQTALSNVDGAMQFVLAAENKHPNRIDICKNNTRPGGTNGEFAVGRRTNAFASPQPSMGQPSNPFQSTPSQPATGGGFGQPSSLGQRPNPFSGGSGGTAAFGQPSQPGGSTAFGQPSQPGAGTAFGQSSQLGGGGGFGQPSALGQRPNPFGTPAFGQPSQPAAPAAQGSGFGQASALGARPSPFGTGIGAAPSPFSSMGSASAATTSAAPNPFAQKAVAAPSPFGQTSAPVNPFAQAQTQENGFSSAPSVEVPMEASLPAPTTTGFGAPSAAPLNPFAQASSAFGQQSGGFGAATQPASTTTATLSNNPYAPGASRQHPPLSSYATSVGGRLQTWKGKSVTYRALKDGEHAIPGIQNFDGTFDRIWFPDGPPPYYKDTEPAAASQSYSEADKAAWEKFMQAGKFELGGMPEAPPLREFCAWDI</sequence>
<feature type="compositionally biased region" description="Low complexity" evidence="5">
    <location>
        <begin position="294"/>
        <end position="317"/>
    </location>
</feature>
<proteinExistence type="predicted"/>
<evidence type="ECO:0000256" key="5">
    <source>
        <dbReference type="SAM" id="MobiDB-lite"/>
    </source>
</evidence>
<dbReference type="Gene3D" id="4.10.1000.10">
    <property type="entry name" value="Zinc finger, CCCH-type"/>
    <property type="match status" value="1"/>
</dbReference>
<dbReference type="GO" id="GO:0005634">
    <property type="term" value="C:nucleus"/>
    <property type="evidence" value="ECO:0007669"/>
    <property type="project" value="TreeGrafter"/>
</dbReference>
<keyword evidence="8" id="KW-1185">Reference proteome</keyword>
<protein>
    <submittedName>
        <fullName evidence="7">Nucleoporin AMO1</fullName>
    </submittedName>
</protein>
<feature type="compositionally biased region" description="Low complexity" evidence="5">
    <location>
        <begin position="337"/>
        <end position="347"/>
    </location>
</feature>
<evidence type="ECO:0000259" key="6">
    <source>
        <dbReference type="PROSITE" id="PS50103"/>
    </source>
</evidence>
<evidence type="ECO:0000256" key="4">
    <source>
        <dbReference type="PROSITE-ProRule" id="PRU00723"/>
    </source>
</evidence>
<gene>
    <name evidence="7" type="ORF">NKR23_g5248</name>
</gene>
<dbReference type="AlphaFoldDB" id="A0AA38S2A6"/>
<dbReference type="PANTHER" id="PTHR21099">
    <property type="entry name" value="RAD201"/>
    <property type="match status" value="1"/>
</dbReference>
<feature type="compositionally biased region" description="Low complexity" evidence="5">
    <location>
        <begin position="434"/>
        <end position="445"/>
    </location>
</feature>
<evidence type="ECO:0000313" key="8">
    <source>
        <dbReference type="Proteomes" id="UP001174694"/>
    </source>
</evidence>
<keyword evidence="3 4" id="KW-0862">Zinc</keyword>
<feature type="region of interest" description="Disordered" evidence="5">
    <location>
        <begin position="192"/>
        <end position="347"/>
    </location>
</feature>
<name>A0AA38S2A6_9PEZI</name>
<reference evidence="7" key="1">
    <citation type="submission" date="2022-07" db="EMBL/GenBank/DDBJ databases">
        <title>Fungi with potential for degradation of polypropylene.</title>
        <authorList>
            <person name="Gostincar C."/>
        </authorList>
    </citation>
    <scope>NUCLEOTIDE SEQUENCE</scope>
    <source>
        <strain evidence="7">EXF-13308</strain>
    </source>
</reference>
<evidence type="ECO:0000256" key="1">
    <source>
        <dbReference type="ARBA" id="ARBA00022723"/>
    </source>
</evidence>
<dbReference type="Proteomes" id="UP001174694">
    <property type="component" value="Unassembled WGS sequence"/>
</dbReference>
<dbReference type="InterPro" id="IPR036855">
    <property type="entry name" value="Znf_CCCH_sf"/>
</dbReference>
<dbReference type="SMART" id="SM00356">
    <property type="entry name" value="ZnF_C3H1"/>
    <property type="match status" value="1"/>
</dbReference>
<keyword evidence="2 4" id="KW-0863">Zinc-finger</keyword>
<dbReference type="SUPFAM" id="SSF90229">
    <property type="entry name" value="CCCH zinc finger"/>
    <property type="match status" value="1"/>
</dbReference>
<feature type="compositionally biased region" description="Polar residues" evidence="5">
    <location>
        <begin position="192"/>
        <end position="214"/>
    </location>
</feature>
<feature type="domain" description="C3H1-type" evidence="6">
    <location>
        <begin position="4"/>
        <end position="26"/>
    </location>
</feature>